<comment type="caution">
    <text evidence="1">The sequence shown here is derived from an EMBL/GenBank/DDBJ whole genome shotgun (WGS) entry which is preliminary data.</text>
</comment>
<dbReference type="EMBL" id="VSSQ01111514">
    <property type="protein sequence ID" value="MPN48834.1"/>
    <property type="molecule type" value="Genomic_DNA"/>
</dbReference>
<proteinExistence type="predicted"/>
<name>A0A645IKJ3_9ZZZZ</name>
<gene>
    <name evidence="1" type="ORF">SDC9_196446</name>
</gene>
<sequence length="38" mass="4522">MTLRINIIRRERPVAIIPISADIFTRIKYSYAIVIYKI</sequence>
<dbReference type="AlphaFoldDB" id="A0A645IKJ3"/>
<protein>
    <submittedName>
        <fullName evidence="1">Uncharacterized protein</fullName>
    </submittedName>
</protein>
<organism evidence="1">
    <name type="scientific">bioreactor metagenome</name>
    <dbReference type="NCBI Taxonomy" id="1076179"/>
    <lineage>
        <taxon>unclassified sequences</taxon>
        <taxon>metagenomes</taxon>
        <taxon>ecological metagenomes</taxon>
    </lineage>
</organism>
<reference evidence="1" key="1">
    <citation type="submission" date="2019-08" db="EMBL/GenBank/DDBJ databases">
        <authorList>
            <person name="Kucharzyk K."/>
            <person name="Murdoch R.W."/>
            <person name="Higgins S."/>
            <person name="Loffler F."/>
        </authorList>
    </citation>
    <scope>NUCLEOTIDE SEQUENCE</scope>
</reference>
<evidence type="ECO:0000313" key="1">
    <source>
        <dbReference type="EMBL" id="MPN48834.1"/>
    </source>
</evidence>
<accession>A0A645IKJ3</accession>